<dbReference type="InterPro" id="IPR023352">
    <property type="entry name" value="MAPEG-like_dom_sf"/>
</dbReference>
<dbReference type="GO" id="GO:0004364">
    <property type="term" value="F:glutathione transferase activity"/>
    <property type="evidence" value="ECO:0007669"/>
    <property type="project" value="UniProtKB-EC"/>
</dbReference>
<evidence type="ECO:0000256" key="17">
    <source>
        <dbReference type="SAM" id="Phobius"/>
    </source>
</evidence>
<dbReference type="AlphaFoldDB" id="A0ABD2PDD5"/>
<evidence type="ECO:0000256" key="10">
    <source>
        <dbReference type="ARBA" id="ARBA00022989"/>
    </source>
</evidence>
<dbReference type="PANTHER" id="PTHR10689:SF6">
    <property type="entry name" value="MICROSOMAL GLUTATHIONE S-TRANSFERASE 1"/>
    <property type="match status" value="1"/>
</dbReference>
<keyword evidence="11" id="KW-0007">Acetylation</keyword>
<evidence type="ECO:0000256" key="9">
    <source>
        <dbReference type="ARBA" id="ARBA00022824"/>
    </source>
</evidence>
<comment type="similarity">
    <text evidence="4">Belongs to the MAPEG family.</text>
</comment>
<evidence type="ECO:0000256" key="16">
    <source>
        <dbReference type="ARBA" id="ARBA00049385"/>
    </source>
</evidence>
<feature type="transmembrane region" description="Helical" evidence="17">
    <location>
        <begin position="12"/>
        <end position="31"/>
    </location>
</feature>
<comment type="function">
    <text evidence="1">Conjugation of reduced glutathione to a wide number of exogenous and endogenous hydrophobic electrophiles.</text>
</comment>
<dbReference type="EC" id="2.5.1.18" evidence="5"/>
<dbReference type="GO" id="GO:0005741">
    <property type="term" value="C:mitochondrial outer membrane"/>
    <property type="evidence" value="ECO:0007669"/>
    <property type="project" value="UniProtKB-SubCell"/>
</dbReference>
<evidence type="ECO:0000256" key="2">
    <source>
        <dbReference type="ARBA" id="ARBA00004294"/>
    </source>
</evidence>
<keyword evidence="13 17" id="KW-0472">Membrane</keyword>
<gene>
    <name evidence="18" type="ORF">HHI36_003275</name>
</gene>
<feature type="transmembrane region" description="Helical" evidence="17">
    <location>
        <begin position="69"/>
        <end position="85"/>
    </location>
</feature>
<evidence type="ECO:0000256" key="15">
    <source>
        <dbReference type="ARBA" id="ARBA00039397"/>
    </source>
</evidence>
<evidence type="ECO:0000256" key="12">
    <source>
        <dbReference type="ARBA" id="ARBA00023128"/>
    </source>
</evidence>
<evidence type="ECO:0000256" key="8">
    <source>
        <dbReference type="ARBA" id="ARBA00022787"/>
    </source>
</evidence>
<protein>
    <recommendedName>
        <fullName evidence="15">Microsomal glutathione S-transferase 1</fullName>
        <ecNumber evidence="5">2.5.1.18</ecNumber>
    </recommendedName>
</protein>
<keyword evidence="10 17" id="KW-1133">Transmembrane helix</keyword>
<sequence length="147" mass="16764">MDESEKILDLYLLTSSLLLLKMMVLIVLTITKRMSTKAFVSEEDAVYFNGEVKTDESVERIRRAVQNDLENVIPFIVIGYLYLATRPPVQLAYILFLTFLLARVLHSICYAVVVARQPMRAVCWGIGFFITGVMTVSIIIHCIIKFL</sequence>
<keyword evidence="19" id="KW-1185">Reference proteome</keyword>
<proteinExistence type="inferred from homology"/>
<keyword evidence="6" id="KW-0808">Transferase</keyword>
<evidence type="ECO:0000256" key="5">
    <source>
        <dbReference type="ARBA" id="ARBA00012452"/>
    </source>
</evidence>
<dbReference type="GO" id="GO:0005789">
    <property type="term" value="C:endoplasmic reticulum membrane"/>
    <property type="evidence" value="ECO:0007669"/>
    <property type="project" value="UniProtKB-SubCell"/>
</dbReference>
<dbReference type="InterPro" id="IPR040162">
    <property type="entry name" value="MGST1-like"/>
</dbReference>
<comment type="caution">
    <text evidence="18">The sequence shown here is derived from an EMBL/GenBank/DDBJ whole genome shotgun (WGS) entry which is preliminary data.</text>
</comment>
<dbReference type="Pfam" id="PF01124">
    <property type="entry name" value="MAPEG"/>
    <property type="match status" value="1"/>
</dbReference>
<evidence type="ECO:0000256" key="1">
    <source>
        <dbReference type="ARBA" id="ARBA00003701"/>
    </source>
</evidence>
<dbReference type="PANTHER" id="PTHR10689">
    <property type="entry name" value="MICROSOMAL GLUTATHIONE S-TRANSFERASE 1"/>
    <property type="match status" value="1"/>
</dbReference>
<reference evidence="18 19" key="1">
    <citation type="journal article" date="2021" name="BMC Biol.">
        <title>Horizontally acquired antibacterial genes associated with adaptive radiation of ladybird beetles.</title>
        <authorList>
            <person name="Li H.S."/>
            <person name="Tang X.F."/>
            <person name="Huang Y.H."/>
            <person name="Xu Z.Y."/>
            <person name="Chen M.L."/>
            <person name="Du X.Y."/>
            <person name="Qiu B.Y."/>
            <person name="Chen P.T."/>
            <person name="Zhang W."/>
            <person name="Slipinski A."/>
            <person name="Escalona H.E."/>
            <person name="Waterhouse R.M."/>
            <person name="Zwick A."/>
            <person name="Pang H."/>
        </authorList>
    </citation>
    <scope>NUCLEOTIDE SEQUENCE [LARGE SCALE GENOMIC DNA]</scope>
    <source>
        <strain evidence="18">SYSU2018</strain>
    </source>
</reference>
<evidence type="ECO:0000256" key="14">
    <source>
        <dbReference type="ARBA" id="ARBA00038540"/>
    </source>
</evidence>
<accession>A0ABD2PDD5</accession>
<dbReference type="FunFam" id="1.20.120.550:FF:000002">
    <property type="entry name" value="Microsomal glutathione S-transferase 1"/>
    <property type="match status" value="1"/>
</dbReference>
<organism evidence="18 19">
    <name type="scientific">Cryptolaemus montrouzieri</name>
    <dbReference type="NCBI Taxonomy" id="559131"/>
    <lineage>
        <taxon>Eukaryota</taxon>
        <taxon>Metazoa</taxon>
        <taxon>Ecdysozoa</taxon>
        <taxon>Arthropoda</taxon>
        <taxon>Hexapoda</taxon>
        <taxon>Insecta</taxon>
        <taxon>Pterygota</taxon>
        <taxon>Neoptera</taxon>
        <taxon>Endopterygota</taxon>
        <taxon>Coleoptera</taxon>
        <taxon>Polyphaga</taxon>
        <taxon>Cucujiformia</taxon>
        <taxon>Coccinelloidea</taxon>
        <taxon>Coccinellidae</taxon>
        <taxon>Scymninae</taxon>
        <taxon>Scymnini</taxon>
        <taxon>Cryptolaemus</taxon>
    </lineage>
</organism>
<dbReference type="Gene3D" id="1.20.120.550">
    <property type="entry name" value="Membrane associated eicosanoid/glutathione metabolism-like domain"/>
    <property type="match status" value="1"/>
</dbReference>
<evidence type="ECO:0000256" key="7">
    <source>
        <dbReference type="ARBA" id="ARBA00022692"/>
    </source>
</evidence>
<keyword evidence="8" id="KW-1000">Mitochondrion outer membrane</keyword>
<evidence type="ECO:0000256" key="13">
    <source>
        <dbReference type="ARBA" id="ARBA00023136"/>
    </source>
</evidence>
<comment type="catalytic activity">
    <reaction evidence="16">
        <text>RX + glutathione = an S-substituted glutathione + a halide anion + H(+)</text>
        <dbReference type="Rhea" id="RHEA:16437"/>
        <dbReference type="ChEBI" id="CHEBI:15378"/>
        <dbReference type="ChEBI" id="CHEBI:16042"/>
        <dbReference type="ChEBI" id="CHEBI:17792"/>
        <dbReference type="ChEBI" id="CHEBI:57925"/>
        <dbReference type="ChEBI" id="CHEBI:90779"/>
        <dbReference type="EC" id="2.5.1.18"/>
    </reaction>
    <physiologicalReaction direction="left-to-right" evidence="16">
        <dbReference type="Rhea" id="RHEA:16438"/>
    </physiologicalReaction>
</comment>
<dbReference type="EMBL" id="JABFTP020000185">
    <property type="protein sequence ID" value="KAL3288827.1"/>
    <property type="molecule type" value="Genomic_DNA"/>
</dbReference>
<dbReference type="InterPro" id="IPR001129">
    <property type="entry name" value="Membr-assoc_MAPEG"/>
</dbReference>
<evidence type="ECO:0000256" key="3">
    <source>
        <dbReference type="ARBA" id="ARBA00004477"/>
    </source>
</evidence>
<feature type="transmembrane region" description="Helical" evidence="17">
    <location>
        <begin position="121"/>
        <end position="146"/>
    </location>
</feature>
<feature type="transmembrane region" description="Helical" evidence="17">
    <location>
        <begin position="91"/>
        <end position="114"/>
    </location>
</feature>
<keyword evidence="9" id="KW-0256">Endoplasmic reticulum</keyword>
<evidence type="ECO:0000256" key="6">
    <source>
        <dbReference type="ARBA" id="ARBA00022679"/>
    </source>
</evidence>
<dbReference type="Proteomes" id="UP001516400">
    <property type="component" value="Unassembled WGS sequence"/>
</dbReference>
<comment type="subcellular location">
    <subcellularLocation>
        <location evidence="3">Endoplasmic reticulum membrane</location>
        <topology evidence="3">Multi-pass membrane protein</topology>
    </subcellularLocation>
    <subcellularLocation>
        <location evidence="2">Mitochondrion outer membrane</location>
    </subcellularLocation>
</comment>
<evidence type="ECO:0000256" key="11">
    <source>
        <dbReference type="ARBA" id="ARBA00022990"/>
    </source>
</evidence>
<evidence type="ECO:0000313" key="19">
    <source>
        <dbReference type="Proteomes" id="UP001516400"/>
    </source>
</evidence>
<keyword evidence="7 17" id="KW-0812">Transmembrane</keyword>
<keyword evidence="12" id="KW-0496">Mitochondrion</keyword>
<evidence type="ECO:0000313" key="18">
    <source>
        <dbReference type="EMBL" id="KAL3288827.1"/>
    </source>
</evidence>
<evidence type="ECO:0000256" key="4">
    <source>
        <dbReference type="ARBA" id="ARBA00010459"/>
    </source>
</evidence>
<dbReference type="SUPFAM" id="SSF161084">
    <property type="entry name" value="MAPEG domain-like"/>
    <property type="match status" value="1"/>
</dbReference>
<name>A0ABD2PDD5_9CUCU</name>
<comment type="subunit">
    <text evidence="14">Homotrimer; The trimer binds only one molecule of glutathione.</text>
</comment>